<feature type="domain" description="FAD-binding PCMH-type" evidence="2">
    <location>
        <begin position="1"/>
        <end position="173"/>
    </location>
</feature>
<name>W0SHA8_9PROT</name>
<reference evidence="3 4" key="1">
    <citation type="journal article" date="2014" name="Syst. Appl. Microbiol.">
        <title>Complete genomes of freshwater sulfur oxidizers Sulfuricella denitrificans skB26 and Sulfuritalea hydrogenivorans sk43H: genetic insights into the sulfur oxidation pathway of betaproteobacteria.</title>
        <authorList>
            <person name="Watanabe T."/>
            <person name="Kojima H."/>
            <person name="Fukui M."/>
        </authorList>
    </citation>
    <scope>NUCLEOTIDE SEQUENCE [LARGE SCALE GENOMIC DNA]</scope>
    <source>
        <strain evidence="3">DSM22779</strain>
    </source>
</reference>
<dbReference type="OrthoDB" id="143770at2"/>
<evidence type="ECO:0000256" key="1">
    <source>
        <dbReference type="ARBA" id="ARBA00022827"/>
    </source>
</evidence>
<dbReference type="AlphaFoldDB" id="W0SHA8"/>
<organism evidence="3 4">
    <name type="scientific">Sulfuritalea hydrogenivorans sk43H</name>
    <dbReference type="NCBI Taxonomy" id="1223802"/>
    <lineage>
        <taxon>Bacteria</taxon>
        <taxon>Pseudomonadati</taxon>
        <taxon>Pseudomonadota</taxon>
        <taxon>Betaproteobacteria</taxon>
        <taxon>Nitrosomonadales</taxon>
        <taxon>Sterolibacteriaceae</taxon>
        <taxon>Sulfuritalea</taxon>
    </lineage>
</organism>
<evidence type="ECO:0000313" key="4">
    <source>
        <dbReference type="Proteomes" id="UP000031637"/>
    </source>
</evidence>
<dbReference type="InterPro" id="IPR016169">
    <property type="entry name" value="FAD-bd_PCMH_sub2"/>
</dbReference>
<dbReference type="InterPro" id="IPR010031">
    <property type="entry name" value="FAD_lactone_oxidase-like"/>
</dbReference>
<accession>W0SHA8</accession>
<proteinExistence type="predicted"/>
<sequence>MRSWGNLAFAAAREVVRLPSRSACLPAGRPLLAWGNGRSYGDVCVNGGGTTIHTRSLDRFMAFDAASGRLRVESGVLLSEILDLVTPQGWFLPVTPGTRFVTVGGAIANDVHGKNHHREGTFGRHVVGFELLRSEGERLYCSATENPEFFAATIGGLGLTGLITWAEIDLRRVSSLSIIQRQERFHGLRQFFDLNHQAELDSEHTVAWIDCLAAQPRGIMISGNHAENEDSSPRPARALNIPLTLPFSVVNRATLSAFNNAYFHRPLAQGPGPYGPFLYPLDGILHWNRLHGRAGFFQYQCVLPGGEAPLAEFLQTIAASGEGSFLAVLKTFGDVASPGMLSFPMPGSDLAFDFPNRGATTLRLFDRLDAIVAAAGGRLYAAKDARMPAALFRSGYPGLERFTQFVDPAFSSSFWRRVMEQQ</sequence>
<dbReference type="EMBL" id="AP012547">
    <property type="protein sequence ID" value="BAO30175.1"/>
    <property type="molecule type" value="Genomic_DNA"/>
</dbReference>
<dbReference type="PROSITE" id="PS51387">
    <property type="entry name" value="FAD_PCMH"/>
    <property type="match status" value="1"/>
</dbReference>
<dbReference type="GO" id="GO:0016899">
    <property type="term" value="F:oxidoreductase activity, acting on the CH-OH group of donors, oxygen as acceptor"/>
    <property type="evidence" value="ECO:0007669"/>
    <property type="project" value="InterPro"/>
</dbReference>
<protein>
    <submittedName>
        <fullName evidence="3">FAD/FMN-dependent dehydrogenase</fullName>
    </submittedName>
</protein>
<dbReference type="Proteomes" id="UP000031637">
    <property type="component" value="Chromosome"/>
</dbReference>
<dbReference type="GO" id="GO:0071949">
    <property type="term" value="F:FAD binding"/>
    <property type="evidence" value="ECO:0007669"/>
    <property type="project" value="InterPro"/>
</dbReference>
<keyword evidence="1" id="KW-0285">Flavoprotein</keyword>
<dbReference type="RefSeq" id="WP_041099501.1">
    <property type="nucleotide sequence ID" value="NZ_AP012547.1"/>
</dbReference>
<dbReference type="InterPro" id="IPR036318">
    <property type="entry name" value="FAD-bd_PCMH-like_sf"/>
</dbReference>
<dbReference type="InterPro" id="IPR006094">
    <property type="entry name" value="Oxid_FAD_bind_N"/>
</dbReference>
<evidence type="ECO:0000313" key="3">
    <source>
        <dbReference type="EMBL" id="BAO30175.1"/>
    </source>
</evidence>
<dbReference type="Pfam" id="PF01565">
    <property type="entry name" value="FAD_binding_4"/>
    <property type="match status" value="1"/>
</dbReference>
<keyword evidence="4" id="KW-1185">Reference proteome</keyword>
<dbReference type="Gene3D" id="3.30.465.10">
    <property type="match status" value="1"/>
</dbReference>
<dbReference type="STRING" id="1223802.SUTH_02388"/>
<evidence type="ECO:0000259" key="2">
    <source>
        <dbReference type="PROSITE" id="PS51387"/>
    </source>
</evidence>
<dbReference type="KEGG" id="shd:SUTH_02388"/>
<dbReference type="PANTHER" id="PTHR43762">
    <property type="entry name" value="L-GULONOLACTONE OXIDASE"/>
    <property type="match status" value="1"/>
</dbReference>
<dbReference type="PANTHER" id="PTHR43762:SF1">
    <property type="entry name" value="D-ARABINONO-1,4-LACTONE OXIDASE"/>
    <property type="match status" value="1"/>
</dbReference>
<dbReference type="SUPFAM" id="SSF56176">
    <property type="entry name" value="FAD-binding/transporter-associated domain-like"/>
    <property type="match status" value="1"/>
</dbReference>
<keyword evidence="1" id="KW-0274">FAD</keyword>
<dbReference type="InterPro" id="IPR016166">
    <property type="entry name" value="FAD-bd_PCMH"/>
</dbReference>
<gene>
    <name evidence="3" type="ORF">SUTH_02388</name>
</gene>
<dbReference type="HOGENOM" id="CLU_032465_0_0_4"/>